<dbReference type="EnsemblBacteria" id="CAI48700">
    <property type="protein sequence ID" value="CAI48700"/>
    <property type="gene ID" value="NP_1218A"/>
</dbReference>
<evidence type="ECO:0008006" key="4">
    <source>
        <dbReference type="Google" id="ProtNLM"/>
    </source>
</evidence>
<name>A0A1U7EUP1_NATPD</name>
<gene>
    <name evidence="2" type="ordered locus">NP_1218A</name>
</gene>
<evidence type="ECO:0000313" key="3">
    <source>
        <dbReference type="Proteomes" id="UP000002698"/>
    </source>
</evidence>
<feature type="region of interest" description="Disordered" evidence="1">
    <location>
        <begin position="31"/>
        <end position="100"/>
    </location>
</feature>
<evidence type="ECO:0000313" key="2">
    <source>
        <dbReference type="EMBL" id="CAI48700.1"/>
    </source>
</evidence>
<dbReference type="OrthoDB" id="188114at2157"/>
<reference evidence="2 3" key="1">
    <citation type="journal article" date="2005" name="Genome Res.">
        <title>Living with two extremes: conclusions from the genome sequence of Natronomonas pharaonis.</title>
        <authorList>
            <person name="Falb M."/>
            <person name="Pfeiffer F."/>
            <person name="Palm P."/>
            <person name="Rodewald K."/>
            <person name="Hickmann V."/>
            <person name="Tittor J."/>
            <person name="Oesterhelt D."/>
        </authorList>
    </citation>
    <scope>NUCLEOTIDE SEQUENCE [LARGE SCALE GENOMIC DNA]</scope>
    <source>
        <strain evidence="3">ATCC 35678 / DSM 2160 / CIP 103997 / JCM 8858 / NBRC 14720 / NCIMB 2260 / Gabara</strain>
    </source>
</reference>
<dbReference type="AlphaFoldDB" id="A0A1U7EUP1"/>
<dbReference type="STRING" id="348780.NP_1218A"/>
<dbReference type="eggNOG" id="arCOG06890">
    <property type="taxonomic scope" value="Archaea"/>
</dbReference>
<dbReference type="Pfam" id="PF24362">
    <property type="entry name" value="DUF7518"/>
    <property type="match status" value="1"/>
</dbReference>
<dbReference type="HOGENOM" id="CLU_171539_2_0_2"/>
<protein>
    <recommendedName>
        <fullName evidence="4">Smc operon protein</fullName>
    </recommendedName>
</protein>
<organism evidence="2 3">
    <name type="scientific">Natronomonas pharaonis (strain ATCC 35678 / DSM 2160 / CIP 103997 / JCM 8858 / NBRC 14720 / NCIMB 2260 / Gabara)</name>
    <name type="common">Halobacterium pharaonis</name>
    <dbReference type="NCBI Taxonomy" id="348780"/>
    <lineage>
        <taxon>Archaea</taxon>
        <taxon>Methanobacteriati</taxon>
        <taxon>Methanobacteriota</taxon>
        <taxon>Stenosarchaea group</taxon>
        <taxon>Halobacteria</taxon>
        <taxon>Halobacteriales</taxon>
        <taxon>Natronomonadaceae</taxon>
        <taxon>Natronomonas</taxon>
    </lineage>
</organism>
<evidence type="ECO:0000256" key="1">
    <source>
        <dbReference type="SAM" id="MobiDB-lite"/>
    </source>
</evidence>
<feature type="compositionally biased region" description="Acidic residues" evidence="1">
    <location>
        <begin position="69"/>
        <end position="100"/>
    </location>
</feature>
<dbReference type="GeneID" id="3701087"/>
<sequence>MSGNRVEELEEKVRELEATIEGLTDELVETKERLEAVEDETGVEPDGIRRSGRSVQSQSQAAGQQPETTTDDDAADDVNNDEAGGDDNTDSESGDDIIVA</sequence>
<dbReference type="InterPro" id="IPR055940">
    <property type="entry name" value="DUF7518"/>
</dbReference>
<feature type="compositionally biased region" description="Low complexity" evidence="1">
    <location>
        <begin position="53"/>
        <end position="68"/>
    </location>
</feature>
<accession>A0A1U7EUP1</accession>
<dbReference type="KEGG" id="nph:NP_1218A"/>
<dbReference type="EMBL" id="CR936257">
    <property type="protein sequence ID" value="CAI48700.1"/>
    <property type="molecule type" value="Genomic_DNA"/>
</dbReference>
<dbReference type="RefSeq" id="WP_011322336.1">
    <property type="nucleotide sequence ID" value="NC_007426.1"/>
</dbReference>
<proteinExistence type="predicted"/>
<keyword evidence="3" id="KW-1185">Reference proteome</keyword>
<dbReference type="Proteomes" id="UP000002698">
    <property type="component" value="Chromosome"/>
</dbReference>